<evidence type="ECO:0008006" key="3">
    <source>
        <dbReference type="Google" id="ProtNLM"/>
    </source>
</evidence>
<proteinExistence type="predicted"/>
<dbReference type="PANTHER" id="PTHR38791:SF5">
    <property type="entry name" value="TRANSCRIPTION FACTOR DBAG-RELATED"/>
    <property type="match status" value="1"/>
</dbReference>
<dbReference type="InterPro" id="IPR021858">
    <property type="entry name" value="Fun_TF"/>
</dbReference>
<evidence type="ECO:0000313" key="1">
    <source>
        <dbReference type="EMBL" id="KAK5110261.1"/>
    </source>
</evidence>
<accession>A0AAN7TCW9</accession>
<dbReference type="EMBL" id="JAVRRL010000051">
    <property type="protein sequence ID" value="KAK5110261.1"/>
    <property type="molecule type" value="Genomic_DNA"/>
</dbReference>
<dbReference type="AlphaFoldDB" id="A0AAN7TCW9"/>
<dbReference type="Proteomes" id="UP001310890">
    <property type="component" value="Unassembled WGS sequence"/>
</dbReference>
<dbReference type="PANTHER" id="PTHR38791">
    <property type="entry name" value="ZN(II)2CYS6 TRANSCRIPTION FACTOR (EUROFUNG)-RELATED-RELATED"/>
    <property type="match status" value="1"/>
</dbReference>
<organism evidence="1 2">
    <name type="scientific">Meristemomyces frigidus</name>
    <dbReference type="NCBI Taxonomy" id="1508187"/>
    <lineage>
        <taxon>Eukaryota</taxon>
        <taxon>Fungi</taxon>
        <taxon>Dikarya</taxon>
        <taxon>Ascomycota</taxon>
        <taxon>Pezizomycotina</taxon>
        <taxon>Dothideomycetes</taxon>
        <taxon>Dothideomycetidae</taxon>
        <taxon>Mycosphaerellales</taxon>
        <taxon>Teratosphaeriaceae</taxon>
        <taxon>Meristemomyces</taxon>
    </lineage>
</organism>
<evidence type="ECO:0000313" key="2">
    <source>
        <dbReference type="Proteomes" id="UP001310890"/>
    </source>
</evidence>
<gene>
    <name evidence="1" type="ORF">LTR62_006114</name>
</gene>
<dbReference type="Pfam" id="PF11951">
    <property type="entry name" value="Fungal_trans_2"/>
    <property type="match status" value="1"/>
</dbReference>
<dbReference type="InterPro" id="IPR053175">
    <property type="entry name" value="DHMBA_Reg_Transcription_Factor"/>
</dbReference>
<protein>
    <recommendedName>
        <fullName evidence="3">Transcription factor domain-containing protein</fullName>
    </recommendedName>
</protein>
<comment type="caution">
    <text evidence="1">The sequence shown here is derived from an EMBL/GenBank/DDBJ whole genome shotgun (WGS) entry which is preliminary data.</text>
</comment>
<reference evidence="1" key="1">
    <citation type="submission" date="2023-08" db="EMBL/GenBank/DDBJ databases">
        <title>Black Yeasts Isolated from many extreme environments.</title>
        <authorList>
            <person name="Coleine C."/>
            <person name="Stajich J.E."/>
            <person name="Selbmann L."/>
        </authorList>
    </citation>
    <scope>NUCLEOTIDE SEQUENCE</scope>
    <source>
        <strain evidence="1">CCFEE 5401</strain>
    </source>
</reference>
<name>A0AAN7TCW9_9PEZI</name>
<sequence length="471" mass="52199">MFRDQSATTIARARKNNRSGACSKPAQPSTCLAIPDNIVLDTTATRSRSTKPSINRAPAPNEASVLTDFFANNFTDHHPPASRENLFWIPQDFDVLLSDRDVKLSIQCTGAMALACLHNSPSYTIKAQRFYCSALSNMRESCLQPATRASILSILFLSFFEVLAAADTDKSFRQAWRTHLGGAGHLFTAWRGHLAHTEFGGRVYRQTRSQVIHHALLTCAPVAEDFAFPICMMAGMSPLPHFDQADQLLMRLANLQARCNTPPISSMPEDLLLELRTLDRDLSAWETTLPLSWAFQKRPSGRQSGLWWDARHDIYSAGFIAHARNKIRAAQLLLHDLILTLTKTLPSPLRVLPQSHESFLSEAADNPMAAATDPSIKVQTLITDICATIPLYYRPLCAATPTSPQNPVPLLGTSFWFLWVLEVVGAMSASPLKLNAWVLACLGRMYETTGMRQARLVAKRLVDGQRGLMAT</sequence>